<organism evidence="1">
    <name type="scientific">uncultured Caudovirales phage</name>
    <dbReference type="NCBI Taxonomy" id="2100421"/>
    <lineage>
        <taxon>Viruses</taxon>
        <taxon>Duplodnaviria</taxon>
        <taxon>Heunggongvirae</taxon>
        <taxon>Uroviricota</taxon>
        <taxon>Caudoviricetes</taxon>
        <taxon>Peduoviridae</taxon>
        <taxon>Maltschvirus</taxon>
        <taxon>Maltschvirus maltsch</taxon>
    </lineage>
</organism>
<proteinExistence type="predicted"/>
<reference evidence="1" key="1">
    <citation type="submission" date="2020-04" db="EMBL/GenBank/DDBJ databases">
        <authorList>
            <person name="Chiriac C."/>
            <person name="Salcher M."/>
            <person name="Ghai R."/>
            <person name="Kavagutti S V."/>
        </authorList>
    </citation>
    <scope>NUCLEOTIDE SEQUENCE</scope>
</reference>
<dbReference type="EMBL" id="LR796274">
    <property type="protein sequence ID" value="CAB4133455.1"/>
    <property type="molecule type" value="Genomic_DNA"/>
</dbReference>
<gene>
    <name evidence="1" type="ORF">UFOVP257_201</name>
</gene>
<sequence length="133" mass="15590">MDTNSTIMDRESTDYQTNIHKRISELSGMYVSTTGLGKTQQVCSSMWRKRGKSQMSVVFDGSSKDRFFVTGPFDAEMPDHYIIIKDYSWWAKHEAEIYEWMKLCLPDGIKHHQGMLVIVQREEDASNFLLRWQ</sequence>
<name>A0A6J5LH04_9CAUD</name>
<evidence type="ECO:0000313" key="1">
    <source>
        <dbReference type="EMBL" id="CAB4133455.1"/>
    </source>
</evidence>
<protein>
    <submittedName>
        <fullName evidence="1">Uncharacterized protein</fullName>
    </submittedName>
</protein>
<accession>A0A6J5LH04</accession>